<dbReference type="SUPFAM" id="SSF48452">
    <property type="entry name" value="TPR-like"/>
    <property type="match status" value="2"/>
</dbReference>
<dbReference type="GO" id="GO:0031415">
    <property type="term" value="C:NatA complex"/>
    <property type="evidence" value="ECO:0007669"/>
    <property type="project" value="EnsemblFungi"/>
</dbReference>
<evidence type="ECO:0000256" key="4">
    <source>
        <dbReference type="SAM" id="Coils"/>
    </source>
</evidence>
<feature type="coiled-coil region" evidence="4">
    <location>
        <begin position="644"/>
        <end position="671"/>
    </location>
</feature>
<feature type="repeat" description="TPR" evidence="3">
    <location>
        <begin position="242"/>
        <end position="275"/>
    </location>
</feature>
<evidence type="ECO:0000313" key="5">
    <source>
        <dbReference type="EMBL" id="CCH61634.1"/>
    </source>
</evidence>
<dbReference type="FunFam" id="1.25.40.1040:FF:000003">
    <property type="entry name" value="N-terminal acetyltransferase A, auxiliary subunit"/>
    <property type="match status" value="1"/>
</dbReference>
<dbReference type="PANTHER" id="PTHR22767">
    <property type="entry name" value="N-TERMINAL ACETYLTRANSFERASE-RELATED"/>
    <property type="match status" value="1"/>
</dbReference>
<evidence type="ECO:0000256" key="2">
    <source>
        <dbReference type="ARBA" id="ARBA00022803"/>
    </source>
</evidence>
<dbReference type="HOGENOM" id="CLU_006686_1_1_1"/>
<dbReference type="Gene3D" id="1.25.40.1010">
    <property type="match status" value="1"/>
</dbReference>
<dbReference type="eggNOG" id="KOG1156">
    <property type="taxonomic scope" value="Eukaryota"/>
</dbReference>
<dbReference type="PANTHER" id="PTHR22767:SF2">
    <property type="entry name" value="N(ALPHA)-ACETYLTRANSFERASE 15_16, ISOFORM A"/>
    <property type="match status" value="1"/>
</dbReference>
<dbReference type="KEGG" id="tbl:TBLA_0F00900"/>
<dbReference type="PROSITE" id="PS50005">
    <property type="entry name" value="TPR"/>
    <property type="match status" value="1"/>
</dbReference>
<evidence type="ECO:0000256" key="1">
    <source>
        <dbReference type="ARBA" id="ARBA00022737"/>
    </source>
</evidence>
<dbReference type="InterPro" id="IPR019734">
    <property type="entry name" value="TPR_rpt"/>
</dbReference>
<evidence type="ECO:0000313" key="6">
    <source>
        <dbReference type="Proteomes" id="UP000002866"/>
    </source>
</evidence>
<evidence type="ECO:0008006" key="7">
    <source>
        <dbReference type="Google" id="ProtNLM"/>
    </source>
</evidence>
<dbReference type="GeneID" id="14496743"/>
<protein>
    <recommendedName>
        <fullName evidence="7">N-terminal acetyltransferase A complex subunit NAT1</fullName>
    </recommendedName>
</protein>
<proteinExistence type="predicted"/>
<keyword evidence="6" id="KW-1185">Reference proteome</keyword>
<dbReference type="InterPro" id="IPR021183">
    <property type="entry name" value="NatA_aux_su"/>
</dbReference>
<dbReference type="InterPro" id="IPR011990">
    <property type="entry name" value="TPR-like_helical_dom_sf"/>
</dbReference>
<dbReference type="Gene3D" id="1.25.40.1040">
    <property type="match status" value="1"/>
</dbReference>
<name>I2H5I2_HENB6</name>
<gene>
    <name evidence="5" type="primary">TBLA0F00900</name>
    <name evidence="5" type="ORF">TBLA_0F00900</name>
</gene>
<sequence length="853" mass="99172">MSRRRGGPRPKTAPSIGKAKDTTVFLEALKLYESKNYKKSIKLLDGVLKKSHNHVDSLVLKGLDLFYLGEKDEAKVFVNNALSKINGTEASAICCHVIGIYMRSTKQYSESIKWFQASLDNGSKNYQIYRDLSTLQSQVGDFKAVLESRKRYWENYMGYRANWTSYAVAQDINGEYHQAVNTLSQFEKLAAGKLGQTEMYENNECIIYKNDIMYRSAGSDKSRLANVLKHLVENEKDIYDKFAVLERKASIYMKMGNFKEASIVYRTLIKRNPDNFKYYNLLEVALNIKNDNKLRKALYEKLETFYPRCEPPKFIPLTFITDEVELTKNLEKYVLPLLRRGVPATFSNVKPLYRSRSFIAKILEKIVIEYLETIDPKESPISYIWTCYYLTHHYLFLKDFNKAQEFIEKALSHSPTIVEFYILKGRILKHLGLLDDAAGVLEEGRQLDLQDRFINTKTVKYFLRANNIDKAVEIASLFTKNDDSPNGIKDLHLVEVSWFIVEQAEAYYRLFIEKREKLHIEKAKLVELLANETPNEEESENIAKLESELRELEWTVKKYQGLSLKRFAAISKIYDQFDDDQLDFHSYCMRKGTPRAYLEMIQWGNTIFTQPMYVRAMVGASKIQFGLHDKLIEDKQLVANEEENKNSTKMNKRVKKEIAALNKRKEDEKKFVAAYTSEQDQDVYGKKLIDSKEPLTEFANLFYTKYNKQVQDYAKNNILEFEYHYREGKLALCLGAISKYSKRFGKSIDVVGSLSIILGQAARENSSFDSLAKKVALKGLETEISEFPINEINNNEFDWMKYFQDNYKIHNLISLVLLKHYLRGNDSNISDLILNYSAKLEPQQQNMVLQYEL</sequence>
<dbReference type="GO" id="GO:0043022">
    <property type="term" value="F:ribosome binding"/>
    <property type="evidence" value="ECO:0007669"/>
    <property type="project" value="EnsemblFungi"/>
</dbReference>
<dbReference type="STRING" id="1071380.I2H5I2"/>
<dbReference type="FunCoup" id="I2H5I2">
    <property type="interactions" value="1136"/>
</dbReference>
<dbReference type="GO" id="GO:0004596">
    <property type="term" value="F:protein-N-terminal amino-acid acetyltransferase activity"/>
    <property type="evidence" value="ECO:0007669"/>
    <property type="project" value="EnsemblFungi"/>
</dbReference>
<reference evidence="5 6" key="1">
    <citation type="journal article" date="2011" name="Proc. Natl. Acad. Sci. U.S.A.">
        <title>Evolutionary erosion of yeast sex chromosomes by mating-type switching accidents.</title>
        <authorList>
            <person name="Gordon J.L."/>
            <person name="Armisen D."/>
            <person name="Proux-Wera E."/>
            <person name="Oheigeartaigh S.S."/>
            <person name="Byrne K.P."/>
            <person name="Wolfe K.H."/>
        </authorList>
    </citation>
    <scope>NUCLEOTIDE SEQUENCE [LARGE SCALE GENOMIC DNA]</scope>
    <source>
        <strain evidence="6">ATCC 34711 / CBS 6284 / DSM 70876 / NBRC 10599 / NRRL Y-10934 / UCD 77-7</strain>
    </source>
</reference>
<dbReference type="SMART" id="SM00028">
    <property type="entry name" value="TPR"/>
    <property type="match status" value="5"/>
</dbReference>
<dbReference type="InParanoid" id="I2H5I2"/>
<dbReference type="PIRSF" id="PIRSF000422">
    <property type="entry name" value="N-terminal-AcTrfase-A_aux_su"/>
    <property type="match status" value="1"/>
</dbReference>
<keyword evidence="1" id="KW-0677">Repeat</keyword>
<feature type="coiled-coil region" evidence="4">
    <location>
        <begin position="535"/>
        <end position="562"/>
    </location>
</feature>
<dbReference type="Proteomes" id="UP000002866">
    <property type="component" value="Chromosome 6"/>
</dbReference>
<evidence type="ECO:0000256" key="3">
    <source>
        <dbReference type="PROSITE-ProRule" id="PRU00339"/>
    </source>
</evidence>
<dbReference type="AlphaFoldDB" id="I2H5I2"/>
<dbReference type="OMA" id="HTAINYD"/>
<organism evidence="5 6">
    <name type="scientific">Henningerozyma blattae (strain ATCC 34711 / CBS 6284 / DSM 70876 / NBRC 10599 / NRRL Y-10934 / UCD 77-7)</name>
    <name type="common">Yeast</name>
    <name type="synonym">Tetrapisispora blattae</name>
    <dbReference type="NCBI Taxonomy" id="1071380"/>
    <lineage>
        <taxon>Eukaryota</taxon>
        <taxon>Fungi</taxon>
        <taxon>Dikarya</taxon>
        <taxon>Ascomycota</taxon>
        <taxon>Saccharomycotina</taxon>
        <taxon>Saccharomycetes</taxon>
        <taxon>Saccharomycetales</taxon>
        <taxon>Saccharomycetaceae</taxon>
        <taxon>Henningerozyma</taxon>
    </lineage>
</organism>
<keyword evidence="4" id="KW-0175">Coiled coil</keyword>
<dbReference type="OrthoDB" id="10263032at2759"/>
<accession>I2H5I2</accession>
<dbReference type="RefSeq" id="XP_004181153.1">
    <property type="nucleotide sequence ID" value="XM_004181105.1"/>
</dbReference>
<keyword evidence="2 3" id="KW-0802">TPR repeat</keyword>
<dbReference type="EMBL" id="HE806321">
    <property type="protein sequence ID" value="CCH61634.1"/>
    <property type="molecule type" value="Genomic_DNA"/>
</dbReference>
<dbReference type="Pfam" id="PF12569">
    <property type="entry name" value="NatA_aux_su"/>
    <property type="match status" value="2"/>
</dbReference>